<dbReference type="EMBL" id="JH725158">
    <property type="protein sequence ID" value="EJP66963.1"/>
    <property type="molecule type" value="Genomic_DNA"/>
</dbReference>
<evidence type="ECO:0000256" key="4">
    <source>
        <dbReference type="ARBA" id="ARBA00023125"/>
    </source>
</evidence>
<dbReference type="OrthoDB" id="4925511at2759"/>
<dbReference type="CDD" id="cd12148">
    <property type="entry name" value="fungal_TF_MHR"/>
    <property type="match status" value="1"/>
</dbReference>
<evidence type="ECO:0000256" key="1">
    <source>
        <dbReference type="ARBA" id="ARBA00022723"/>
    </source>
</evidence>
<dbReference type="GO" id="GO:0046872">
    <property type="term" value="F:metal ion binding"/>
    <property type="evidence" value="ECO:0007669"/>
    <property type="project" value="UniProtKB-KW"/>
</dbReference>
<accession>J5JP86</accession>
<keyword evidence="6" id="KW-0539">Nucleus</keyword>
<reference evidence="7 8" key="1">
    <citation type="journal article" date="2012" name="Sci. Rep.">
        <title>Genomic perspectives on the evolution of fungal entomopathogenicity in Beauveria bassiana.</title>
        <authorList>
            <person name="Xiao G."/>
            <person name="Ying S.H."/>
            <person name="Zheng P."/>
            <person name="Wang Z.L."/>
            <person name="Zhang S."/>
            <person name="Xie X.Q."/>
            <person name="Shang Y."/>
            <person name="St Leger R.J."/>
            <person name="Zhao G.P."/>
            <person name="Wang C."/>
            <person name="Feng M.G."/>
        </authorList>
    </citation>
    <scope>NUCLEOTIDE SEQUENCE [LARGE SCALE GENOMIC DNA]</scope>
    <source>
        <strain evidence="7 8">ARSEF 2860</strain>
    </source>
</reference>
<sequence length="215" mass="24015">MFQLTEWVYKVIVAHQKDSLSNQKKVLATYTKCLGWYRDVFELVGDGGSRSPFILFIHMYYHFCLLCAFRPFIGCNFTDTESQPHEMCGQAVQSILALAQSYDDLFTLRRVSALIPYFVCASGLFSLAIEDSGSKMDFIHLRPQGAVISEIPPPLLTNLAEPASETLLSRVRVSTVVQARLLLSKMGESHPAAALAAAKLRESSQSWRSPEVNFS</sequence>
<dbReference type="RefSeq" id="XP_008597575.1">
    <property type="nucleotide sequence ID" value="XM_008599353.1"/>
</dbReference>
<keyword evidence="4" id="KW-0238">DNA-binding</keyword>
<keyword evidence="2" id="KW-0862">Zinc</keyword>
<evidence type="ECO:0000256" key="2">
    <source>
        <dbReference type="ARBA" id="ARBA00022833"/>
    </source>
</evidence>
<dbReference type="GO" id="GO:0003677">
    <property type="term" value="F:DNA binding"/>
    <property type="evidence" value="ECO:0007669"/>
    <property type="project" value="UniProtKB-KW"/>
</dbReference>
<dbReference type="Proteomes" id="UP000002762">
    <property type="component" value="Unassembled WGS sequence"/>
</dbReference>
<proteinExistence type="predicted"/>
<evidence type="ECO:0000313" key="8">
    <source>
        <dbReference type="Proteomes" id="UP000002762"/>
    </source>
</evidence>
<dbReference type="InterPro" id="IPR051615">
    <property type="entry name" value="Transcr_Regulatory_Elem"/>
</dbReference>
<keyword evidence="3" id="KW-0805">Transcription regulation</keyword>
<dbReference type="AlphaFoldDB" id="J5JP86"/>
<dbReference type="InParanoid" id="J5JP86"/>
<dbReference type="HOGENOM" id="CLU_1323655_0_0_1"/>
<dbReference type="GeneID" id="19887268"/>
<evidence type="ECO:0000256" key="3">
    <source>
        <dbReference type="ARBA" id="ARBA00023015"/>
    </source>
</evidence>
<keyword evidence="8" id="KW-1185">Reference proteome</keyword>
<dbReference type="PANTHER" id="PTHR31313:SF4">
    <property type="entry name" value="CONIDIAL DEVELOPMENT PROTEIN FLUFFY"/>
    <property type="match status" value="1"/>
</dbReference>
<dbReference type="STRING" id="655819.J5JP86"/>
<protein>
    <submittedName>
        <fullName evidence="7">Fungal specific transcription factor</fullName>
    </submittedName>
</protein>
<keyword evidence="5" id="KW-0804">Transcription</keyword>
<evidence type="ECO:0000313" key="7">
    <source>
        <dbReference type="EMBL" id="EJP66963.1"/>
    </source>
</evidence>
<evidence type="ECO:0000256" key="5">
    <source>
        <dbReference type="ARBA" id="ARBA00023163"/>
    </source>
</evidence>
<dbReference type="PANTHER" id="PTHR31313">
    <property type="entry name" value="TY1 ENHANCER ACTIVATOR"/>
    <property type="match status" value="1"/>
</dbReference>
<gene>
    <name evidence="7" type="ORF">BBA_04256</name>
</gene>
<organism evidence="7 8">
    <name type="scientific">Beauveria bassiana (strain ARSEF 2860)</name>
    <name type="common">White muscardine disease fungus</name>
    <name type="synonym">Tritirachium shiotae</name>
    <dbReference type="NCBI Taxonomy" id="655819"/>
    <lineage>
        <taxon>Eukaryota</taxon>
        <taxon>Fungi</taxon>
        <taxon>Dikarya</taxon>
        <taxon>Ascomycota</taxon>
        <taxon>Pezizomycotina</taxon>
        <taxon>Sordariomycetes</taxon>
        <taxon>Hypocreomycetidae</taxon>
        <taxon>Hypocreales</taxon>
        <taxon>Cordycipitaceae</taxon>
        <taxon>Beauveria</taxon>
    </lineage>
</organism>
<keyword evidence="1" id="KW-0479">Metal-binding</keyword>
<evidence type="ECO:0000256" key="6">
    <source>
        <dbReference type="ARBA" id="ARBA00023242"/>
    </source>
</evidence>
<name>J5JP86_BEAB2</name>